<evidence type="ECO:0000256" key="2">
    <source>
        <dbReference type="SAM" id="MobiDB-lite"/>
    </source>
</evidence>
<evidence type="ECO:0000256" key="1">
    <source>
        <dbReference type="RuleBase" id="RU410713"/>
    </source>
</evidence>
<feature type="region of interest" description="Disordered" evidence="2">
    <location>
        <begin position="48"/>
        <end position="68"/>
    </location>
</feature>
<evidence type="ECO:0000259" key="3">
    <source>
        <dbReference type="PROSITE" id="PS51229"/>
    </source>
</evidence>
<dbReference type="Proteomes" id="UP001140091">
    <property type="component" value="Unassembled WGS sequence"/>
</dbReference>
<dbReference type="InterPro" id="IPR005176">
    <property type="entry name" value="PONY_dom"/>
</dbReference>
<accession>A0A9W8IXZ6</accession>
<dbReference type="Pfam" id="PF14555">
    <property type="entry name" value="UBA_4"/>
    <property type="match status" value="1"/>
</dbReference>
<gene>
    <name evidence="4" type="ORF">H1R20_g15183</name>
</gene>
<dbReference type="InterPro" id="IPR042460">
    <property type="entry name" value="DCN1-like_PONY"/>
</dbReference>
<dbReference type="GO" id="GO:0032182">
    <property type="term" value="F:ubiquitin-like protein binding"/>
    <property type="evidence" value="ECO:0007669"/>
    <property type="project" value="TreeGrafter"/>
</dbReference>
<dbReference type="PANTHER" id="PTHR12281:SF31">
    <property type="entry name" value="DCN1-LIKE PROTEIN 3"/>
    <property type="match status" value="1"/>
</dbReference>
<dbReference type="GO" id="GO:0097602">
    <property type="term" value="F:cullin family protein binding"/>
    <property type="evidence" value="ECO:0007669"/>
    <property type="project" value="TreeGrafter"/>
</dbReference>
<keyword evidence="5" id="KW-1185">Reference proteome</keyword>
<dbReference type="GO" id="GO:0031624">
    <property type="term" value="F:ubiquitin conjugating enzyme binding"/>
    <property type="evidence" value="ECO:0007669"/>
    <property type="project" value="TreeGrafter"/>
</dbReference>
<dbReference type="GO" id="GO:0045116">
    <property type="term" value="P:protein neddylation"/>
    <property type="evidence" value="ECO:0007669"/>
    <property type="project" value="TreeGrafter"/>
</dbReference>
<dbReference type="OrthoDB" id="27198at2759"/>
<organism evidence="4 5">
    <name type="scientific">Candolleomyces eurysporus</name>
    <dbReference type="NCBI Taxonomy" id="2828524"/>
    <lineage>
        <taxon>Eukaryota</taxon>
        <taxon>Fungi</taxon>
        <taxon>Dikarya</taxon>
        <taxon>Basidiomycota</taxon>
        <taxon>Agaricomycotina</taxon>
        <taxon>Agaricomycetes</taxon>
        <taxon>Agaricomycetidae</taxon>
        <taxon>Agaricales</taxon>
        <taxon>Agaricineae</taxon>
        <taxon>Psathyrellaceae</taxon>
        <taxon>Candolleomyces</taxon>
    </lineage>
</organism>
<evidence type="ECO:0000313" key="4">
    <source>
        <dbReference type="EMBL" id="KAJ2921913.1"/>
    </source>
</evidence>
<dbReference type="PANTHER" id="PTHR12281">
    <property type="entry name" value="RP42 RELATED"/>
    <property type="match status" value="1"/>
</dbReference>
<dbReference type="PROSITE" id="PS51229">
    <property type="entry name" value="DCUN1"/>
    <property type="match status" value="1"/>
</dbReference>
<dbReference type="AlphaFoldDB" id="A0A9W8IXZ6"/>
<comment type="caution">
    <text evidence="4">The sequence shown here is derived from an EMBL/GenBank/DDBJ whole genome shotgun (WGS) entry which is preliminary data.</text>
</comment>
<dbReference type="InterPro" id="IPR014764">
    <property type="entry name" value="DCN-prot"/>
</dbReference>
<dbReference type="Pfam" id="PF03556">
    <property type="entry name" value="Cullin_binding"/>
    <property type="match status" value="1"/>
</dbReference>
<dbReference type="GO" id="GO:0000151">
    <property type="term" value="C:ubiquitin ligase complex"/>
    <property type="evidence" value="ECO:0007669"/>
    <property type="project" value="TreeGrafter"/>
</dbReference>
<comment type="function">
    <text evidence="1">Neddylation of cullins play an essential role in the regulation of SCF-type complexes activity.</text>
</comment>
<proteinExistence type="predicted"/>
<dbReference type="EMBL" id="JANBPK010001536">
    <property type="protein sequence ID" value="KAJ2921913.1"/>
    <property type="molecule type" value="Genomic_DNA"/>
</dbReference>
<evidence type="ECO:0000313" key="5">
    <source>
        <dbReference type="Proteomes" id="UP001140091"/>
    </source>
</evidence>
<dbReference type="Gene3D" id="1.10.238.10">
    <property type="entry name" value="EF-hand"/>
    <property type="match status" value="1"/>
</dbReference>
<feature type="domain" description="DCUN1" evidence="3">
    <location>
        <begin position="63"/>
        <end position="277"/>
    </location>
</feature>
<dbReference type="Gene3D" id="1.10.8.10">
    <property type="entry name" value="DNA helicase RuvA subunit, C-terminal domain"/>
    <property type="match status" value="1"/>
</dbReference>
<dbReference type="Gene3D" id="1.10.238.200">
    <property type="entry name" value="Cullin, PONY binding domain"/>
    <property type="match status" value="1"/>
</dbReference>
<protein>
    <recommendedName>
        <fullName evidence="1">Defective in cullin neddylation protein</fullName>
    </recommendedName>
</protein>
<name>A0A9W8IXZ6_9AGAR</name>
<sequence length="283" mass="31876">MVDKKMEENIVQFCAITAASTRDARKFLEHHGRLDVAVDAYFNNPNQFASSSKSRKQEQPAAPSTSKINALFDQYKDEGGDEISIDGTIKLCQDLGVDPEDVVMLAIAYELKSPRIGEWNRQGWSEGWKNIGADSLPTMTASASKLRKQLSSDPKYFAKVYAYTFEFAKSEGQRSLPTDTAQAFWGLLLPLGLQGGALSHVDEDEDVSMGETGNDGFKEEHVQWWFDFLNEKKLKGVSKDTWSMFRDFIRTIDSQFKKYDAEAAWPSTIDEFVDYARNRAGTS</sequence>
<reference evidence="4" key="1">
    <citation type="submission" date="2022-06" db="EMBL/GenBank/DDBJ databases">
        <title>Genome Sequence of Candolleomyces eurysporus.</title>
        <authorList>
            <person name="Buettner E."/>
        </authorList>
    </citation>
    <scope>NUCLEOTIDE SEQUENCE</scope>
    <source>
        <strain evidence="4">VTCC 930004</strain>
    </source>
</reference>
<feature type="non-terminal residue" evidence="4">
    <location>
        <position position="1"/>
    </location>
</feature>